<feature type="signal peptide" evidence="7">
    <location>
        <begin position="1"/>
        <end position="21"/>
    </location>
</feature>
<dbReference type="PROSITE" id="PS51007">
    <property type="entry name" value="CYTC"/>
    <property type="match status" value="1"/>
</dbReference>
<keyword evidence="2 6" id="KW-0349">Heme</keyword>
<dbReference type="GO" id="GO:0009055">
    <property type="term" value="F:electron transfer activity"/>
    <property type="evidence" value="ECO:0007669"/>
    <property type="project" value="InterPro"/>
</dbReference>
<dbReference type="InterPro" id="IPR009056">
    <property type="entry name" value="Cyt_c-like_dom"/>
</dbReference>
<dbReference type="InterPro" id="IPR036909">
    <property type="entry name" value="Cyt_c-like_dom_sf"/>
</dbReference>
<evidence type="ECO:0000256" key="4">
    <source>
        <dbReference type="ARBA" id="ARBA00022982"/>
    </source>
</evidence>
<keyword evidence="10" id="KW-1185">Reference proteome</keyword>
<dbReference type="GO" id="GO:0005506">
    <property type="term" value="F:iron ion binding"/>
    <property type="evidence" value="ECO:0007669"/>
    <property type="project" value="InterPro"/>
</dbReference>
<evidence type="ECO:0000313" key="9">
    <source>
        <dbReference type="EMBL" id="TVO58853.1"/>
    </source>
</evidence>
<reference evidence="9 10" key="1">
    <citation type="submission" date="2019-07" db="EMBL/GenBank/DDBJ databases">
        <title>The pathways for chlorine oxyanion respiration interact through the shared metabolite chlorate.</title>
        <authorList>
            <person name="Barnum T.P."/>
            <person name="Cheng Y."/>
            <person name="Hill K.A."/>
            <person name="Lucas L.N."/>
            <person name="Carlson H.K."/>
            <person name="Coates J.D."/>
        </authorList>
    </citation>
    <scope>NUCLEOTIDE SEQUENCE [LARGE SCALE GENOMIC DNA]</scope>
    <source>
        <strain evidence="9 10">SFB-3</strain>
    </source>
</reference>
<evidence type="ECO:0000259" key="8">
    <source>
        <dbReference type="PROSITE" id="PS51007"/>
    </source>
</evidence>
<dbReference type="AlphaFoldDB" id="A0A557R108"/>
<evidence type="ECO:0000256" key="6">
    <source>
        <dbReference type="PROSITE-ProRule" id="PRU00433"/>
    </source>
</evidence>
<dbReference type="RefSeq" id="WP_144308373.1">
    <property type="nucleotide sequence ID" value="NZ_VMNK01000003.1"/>
</dbReference>
<dbReference type="InterPro" id="IPR002323">
    <property type="entry name" value="Cyt_CIE"/>
</dbReference>
<name>A0A557R108_9RHOO</name>
<dbReference type="EMBL" id="VMNK01000003">
    <property type="protein sequence ID" value="TVO58853.1"/>
    <property type="molecule type" value="Genomic_DNA"/>
</dbReference>
<keyword evidence="4" id="KW-0249">Electron transport</keyword>
<evidence type="ECO:0000256" key="2">
    <source>
        <dbReference type="ARBA" id="ARBA00022617"/>
    </source>
</evidence>
<dbReference type="PANTHER" id="PTHR40942">
    <property type="match status" value="1"/>
</dbReference>
<dbReference type="GO" id="GO:0020037">
    <property type="term" value="F:heme binding"/>
    <property type="evidence" value="ECO:0007669"/>
    <property type="project" value="InterPro"/>
</dbReference>
<sequence length="142" mass="14274">MTQTRLLSLLAVLALPLAGCGDNKSIDGEMSAQLTQPVAHVELAVAKVAPGSRTGEQIYTSVCASCHGSGVLDAPKTGDNAAWAPRLAMGLDGLVASANAGKGAMPPKGGASDLTDTELVRAVAYLANQSGASFTEPPIEGN</sequence>
<dbReference type="Pfam" id="PF13442">
    <property type="entry name" value="Cytochrome_CBB3"/>
    <property type="match status" value="1"/>
</dbReference>
<dbReference type="PRINTS" id="PR00607">
    <property type="entry name" value="CYTCHROMECIE"/>
</dbReference>
<protein>
    <submittedName>
        <fullName evidence="9">Cytochrome c5 family protein</fullName>
    </submittedName>
</protein>
<keyword evidence="5 6" id="KW-0408">Iron</keyword>
<keyword evidence="3 6" id="KW-0479">Metal-binding</keyword>
<dbReference type="Gene3D" id="1.10.760.10">
    <property type="entry name" value="Cytochrome c-like domain"/>
    <property type="match status" value="1"/>
</dbReference>
<dbReference type="OrthoDB" id="9814708at2"/>
<gene>
    <name evidence="9" type="ORF">FHP91_04110</name>
</gene>
<proteinExistence type="predicted"/>
<keyword evidence="7" id="KW-0732">Signal</keyword>
<evidence type="ECO:0000256" key="1">
    <source>
        <dbReference type="ARBA" id="ARBA00022448"/>
    </source>
</evidence>
<feature type="domain" description="Cytochrome c" evidence="8">
    <location>
        <begin position="50"/>
        <end position="130"/>
    </location>
</feature>
<keyword evidence="1" id="KW-0813">Transport</keyword>
<organism evidence="9 10">
    <name type="scientific">Denitromonas halophila</name>
    <dbReference type="NCBI Taxonomy" id="1629404"/>
    <lineage>
        <taxon>Bacteria</taxon>
        <taxon>Pseudomonadati</taxon>
        <taxon>Pseudomonadota</taxon>
        <taxon>Betaproteobacteria</taxon>
        <taxon>Rhodocyclales</taxon>
        <taxon>Zoogloeaceae</taxon>
        <taxon>Denitromonas</taxon>
    </lineage>
</organism>
<evidence type="ECO:0000256" key="7">
    <source>
        <dbReference type="SAM" id="SignalP"/>
    </source>
</evidence>
<dbReference type="Proteomes" id="UP000319502">
    <property type="component" value="Unassembled WGS sequence"/>
</dbReference>
<evidence type="ECO:0000313" key="10">
    <source>
        <dbReference type="Proteomes" id="UP000319502"/>
    </source>
</evidence>
<accession>A0A557R108</accession>
<evidence type="ECO:0000256" key="3">
    <source>
        <dbReference type="ARBA" id="ARBA00022723"/>
    </source>
</evidence>
<dbReference type="PANTHER" id="PTHR40942:SF4">
    <property type="entry name" value="CYTOCHROME C5"/>
    <property type="match status" value="1"/>
</dbReference>
<feature type="chain" id="PRO_5021819974" evidence="7">
    <location>
        <begin position="22"/>
        <end position="142"/>
    </location>
</feature>
<dbReference type="SUPFAM" id="SSF46626">
    <property type="entry name" value="Cytochrome c"/>
    <property type="match status" value="1"/>
</dbReference>
<evidence type="ECO:0000256" key="5">
    <source>
        <dbReference type="ARBA" id="ARBA00023004"/>
    </source>
</evidence>
<comment type="caution">
    <text evidence="9">The sequence shown here is derived from an EMBL/GenBank/DDBJ whole genome shotgun (WGS) entry which is preliminary data.</text>
</comment>